<dbReference type="InterPro" id="IPR007493">
    <property type="entry name" value="DUF538"/>
</dbReference>
<reference evidence="3" key="1">
    <citation type="submission" date="2013-09" db="EMBL/GenBank/DDBJ databases">
        <title>Corchorus olitorius genome sequencing.</title>
        <authorList>
            <person name="Alam M."/>
            <person name="Haque M.S."/>
            <person name="Islam M.S."/>
            <person name="Emdad E.M."/>
            <person name="Islam M.M."/>
            <person name="Ahmed B."/>
            <person name="Halim A."/>
            <person name="Hossen Q.M.M."/>
            <person name="Hossain M.Z."/>
            <person name="Ahmed R."/>
            <person name="Khan M.M."/>
            <person name="Islam R."/>
            <person name="Rashid M.M."/>
            <person name="Khan S.A."/>
            <person name="Rahman M.S."/>
            <person name="Alam M."/>
            <person name="Yahiya A.S."/>
            <person name="Khan M.S."/>
            <person name="Azam M.S."/>
            <person name="Haque T."/>
            <person name="Lashkar M.Z.H."/>
            <person name="Akhand A.I."/>
            <person name="Morshed G."/>
            <person name="Roy S."/>
            <person name="Uddin K.S."/>
            <person name="Rabeya T."/>
            <person name="Hossain A.S."/>
            <person name="Chowdhury A."/>
            <person name="Snigdha A.R."/>
            <person name="Mortoza M.S."/>
            <person name="Matin S.A."/>
            <person name="Hoque S.M.E."/>
            <person name="Islam M.K."/>
            <person name="Roy D.K."/>
            <person name="Haider R."/>
            <person name="Moosa M.M."/>
            <person name="Elias S.M."/>
            <person name="Hasan A.M."/>
            <person name="Jahan S."/>
            <person name="Shafiuddin M."/>
            <person name="Mahmood N."/>
            <person name="Shommy N.S."/>
        </authorList>
    </citation>
    <scope>NUCLEOTIDE SEQUENCE [LARGE SCALE GENOMIC DNA]</scope>
    <source>
        <strain evidence="3">cv. O-4</strain>
    </source>
</reference>
<proteinExistence type="predicted"/>
<dbReference type="Proteomes" id="UP000187203">
    <property type="component" value="Unassembled WGS sequence"/>
</dbReference>
<protein>
    <recommendedName>
        <fullName evidence="1">F-box/LRR-repeat protein 15/At3g58940/PEG3-like LRR domain-containing protein</fullName>
    </recommendedName>
</protein>
<accession>A0A1R3K879</accession>
<dbReference type="Gene3D" id="3.80.10.10">
    <property type="entry name" value="Ribonuclease Inhibitor"/>
    <property type="match status" value="1"/>
</dbReference>
<keyword evidence="3" id="KW-1185">Reference proteome</keyword>
<evidence type="ECO:0000313" key="3">
    <source>
        <dbReference type="Proteomes" id="UP000187203"/>
    </source>
</evidence>
<dbReference type="InterPro" id="IPR032675">
    <property type="entry name" value="LRR_dom_sf"/>
</dbReference>
<dbReference type="AlphaFoldDB" id="A0A1R3K879"/>
<dbReference type="Pfam" id="PF24758">
    <property type="entry name" value="LRR_At5g56370"/>
    <property type="match status" value="1"/>
</dbReference>
<dbReference type="OrthoDB" id="612216at2759"/>
<dbReference type="PANTHER" id="PTHR31676:SF76">
    <property type="entry name" value="OS05G0362300 PROTEIN"/>
    <property type="match status" value="1"/>
</dbReference>
<comment type="caution">
    <text evidence="2">The sequence shown here is derived from an EMBL/GenBank/DDBJ whole genome shotgun (WGS) entry which is preliminary data.</text>
</comment>
<dbReference type="Gene3D" id="2.30.240.10">
    <property type="entry name" value="At5g01610-like"/>
    <property type="match status" value="1"/>
</dbReference>
<dbReference type="SUPFAM" id="SSF52047">
    <property type="entry name" value="RNI-like"/>
    <property type="match status" value="1"/>
</dbReference>
<dbReference type="PANTHER" id="PTHR31676">
    <property type="entry name" value="T31J12.3 PROTEIN-RELATED"/>
    <property type="match status" value="1"/>
</dbReference>
<dbReference type="InterPro" id="IPR055411">
    <property type="entry name" value="LRR_FXL15/At3g58940/PEG3-like"/>
</dbReference>
<sequence length="406" mass="46085">MGEGTRSCGVLLLHGTAPIEKFTLAIYDEYAELDVDLVRGWLTHVLNRSVQKLSVASWKVRDNDSLQRLVSGCIVLEELFIERYWSPYEPCELCISSPSLKKLKIGDCSQDLEHIAVNAPNLVYFNLSDARDYVLRYSLVNLQSLVTVDFQDMYFNEYFWGAGEYVIDEDGNVFHSRDIAHGLLTGISNVHSLYLSSDLSRIFTLFDEPLLEYQNLVLLEIRCGYEYNGGLPQLLEMTPNLRTLIFREFDKKKKKKKRGLPEIITPGKPSAYEVLQDFNFPIGILPKGVLGYELDSSTGKFSAFFNGSCSFSLEGSYQLKYKNTIQGFISNGKLARLEGVSVKLWFMWVDIVEVSRRGDDLEFSVGIAGADFPIDNFEECPQCGCGLNCNDQKVRKIRKNPFISSY</sequence>
<dbReference type="Pfam" id="PF04398">
    <property type="entry name" value="DUF538"/>
    <property type="match status" value="1"/>
</dbReference>
<dbReference type="STRING" id="93759.A0A1R3K879"/>
<gene>
    <name evidence="2" type="ORF">COLO4_10538</name>
</gene>
<dbReference type="EMBL" id="AWUE01014527">
    <property type="protein sequence ID" value="OMP03269.1"/>
    <property type="molecule type" value="Genomic_DNA"/>
</dbReference>
<name>A0A1R3K879_9ROSI</name>
<dbReference type="SUPFAM" id="SSF141562">
    <property type="entry name" value="At5g01610-like"/>
    <property type="match status" value="1"/>
</dbReference>
<dbReference type="InterPro" id="IPR036758">
    <property type="entry name" value="At5g01610-like"/>
</dbReference>
<organism evidence="2 3">
    <name type="scientific">Corchorus olitorius</name>
    <dbReference type="NCBI Taxonomy" id="93759"/>
    <lineage>
        <taxon>Eukaryota</taxon>
        <taxon>Viridiplantae</taxon>
        <taxon>Streptophyta</taxon>
        <taxon>Embryophyta</taxon>
        <taxon>Tracheophyta</taxon>
        <taxon>Spermatophyta</taxon>
        <taxon>Magnoliopsida</taxon>
        <taxon>eudicotyledons</taxon>
        <taxon>Gunneridae</taxon>
        <taxon>Pentapetalae</taxon>
        <taxon>rosids</taxon>
        <taxon>malvids</taxon>
        <taxon>Malvales</taxon>
        <taxon>Malvaceae</taxon>
        <taxon>Grewioideae</taxon>
        <taxon>Apeibeae</taxon>
        <taxon>Corchorus</taxon>
    </lineage>
</organism>
<feature type="domain" description="F-box/LRR-repeat protein 15/At3g58940/PEG3-like LRR" evidence="1">
    <location>
        <begin position="53"/>
        <end position="129"/>
    </location>
</feature>
<evidence type="ECO:0000259" key="1">
    <source>
        <dbReference type="Pfam" id="PF24758"/>
    </source>
</evidence>
<evidence type="ECO:0000313" key="2">
    <source>
        <dbReference type="EMBL" id="OMP03269.1"/>
    </source>
</evidence>